<dbReference type="EMBL" id="JAMPLM010000019">
    <property type="protein sequence ID" value="MEP1060553.1"/>
    <property type="molecule type" value="Genomic_DNA"/>
</dbReference>
<dbReference type="Proteomes" id="UP001476950">
    <property type="component" value="Unassembled WGS sequence"/>
</dbReference>
<comment type="caution">
    <text evidence="1">The sequence shown here is derived from an EMBL/GenBank/DDBJ whole genome shotgun (WGS) entry which is preliminary data.</text>
</comment>
<evidence type="ECO:0000313" key="2">
    <source>
        <dbReference type="Proteomes" id="UP001476950"/>
    </source>
</evidence>
<proteinExistence type="predicted"/>
<dbReference type="RefSeq" id="WP_190449108.1">
    <property type="nucleotide sequence ID" value="NZ_JAMPLM010000019.1"/>
</dbReference>
<reference evidence="1 2" key="1">
    <citation type="submission" date="2022-04" db="EMBL/GenBank/DDBJ databases">
        <title>Positive selection, recombination, and allopatry shape intraspecific diversity of widespread and dominant cyanobacteria.</title>
        <authorList>
            <person name="Wei J."/>
            <person name="Shu W."/>
            <person name="Hu C."/>
        </authorList>
    </citation>
    <scope>NUCLEOTIDE SEQUENCE [LARGE SCALE GENOMIC DNA]</scope>
    <source>
        <strain evidence="1 2">AS-A4</strain>
    </source>
</reference>
<gene>
    <name evidence="1" type="ORF">NDI38_19140</name>
</gene>
<name>A0ABV0KNE5_9CYAN</name>
<evidence type="ECO:0000313" key="1">
    <source>
        <dbReference type="EMBL" id="MEP1060553.1"/>
    </source>
</evidence>
<accession>A0ABV0KNE5</accession>
<sequence length="68" mass="7599">MKVQALNIQMGDRIIAYCNNKMQVCTVRQVIDPGQTNITLSVSTSEHSRSSFSRVIRFQKDALVDLAA</sequence>
<protein>
    <submittedName>
        <fullName evidence="1">Uncharacterized protein</fullName>
    </submittedName>
</protein>
<keyword evidence="2" id="KW-1185">Reference proteome</keyword>
<organism evidence="1 2">
    <name type="scientific">Stenomitos frigidus AS-A4</name>
    <dbReference type="NCBI Taxonomy" id="2933935"/>
    <lineage>
        <taxon>Bacteria</taxon>
        <taxon>Bacillati</taxon>
        <taxon>Cyanobacteriota</taxon>
        <taxon>Cyanophyceae</taxon>
        <taxon>Leptolyngbyales</taxon>
        <taxon>Leptolyngbyaceae</taxon>
        <taxon>Stenomitos</taxon>
    </lineage>
</organism>